<evidence type="ECO:0000256" key="2">
    <source>
        <dbReference type="ARBA" id="ARBA00022833"/>
    </source>
</evidence>
<dbReference type="InterPro" id="IPR006680">
    <property type="entry name" value="Amidohydro-rel"/>
</dbReference>
<dbReference type="GO" id="GO:0046872">
    <property type="term" value="F:metal ion binding"/>
    <property type="evidence" value="ECO:0007669"/>
    <property type="project" value="UniProtKB-KW"/>
</dbReference>
<dbReference type="Proteomes" id="UP000006281">
    <property type="component" value="Chromosome"/>
</dbReference>
<reference evidence="8 9" key="1">
    <citation type="journal article" date="2012" name="BMC Genomics">
        <title>Complete genome sequence of Saccharothrix espanaensis DSM 44229T and comparison to the other completely sequenced Pseudonocardiaceae.</title>
        <authorList>
            <person name="Strobel T."/>
            <person name="Al-Dilaimi A."/>
            <person name="Blom J."/>
            <person name="Gessner A."/>
            <person name="Kalinowski J."/>
            <person name="Luzhetska M."/>
            <person name="Puhler A."/>
            <person name="Szczepanowski R."/>
            <person name="Bechthold A."/>
            <person name="Ruckert C."/>
        </authorList>
    </citation>
    <scope>NUCLEOTIDE SEQUENCE [LARGE SCALE GENOMIC DNA]</scope>
    <source>
        <strain evidence="9">ATCC 51144 / DSM 44229 / JCM 9112 / NBRC 15066 / NRRL 15764</strain>
    </source>
</reference>
<dbReference type="STRING" id="1179773.BN6_20290"/>
<dbReference type="PANTHER" id="PTHR21240:SF29">
    <property type="entry name" value="AMIDOHYDROLASE-RELATED DOMAIN-CONTAINING PROTEIN"/>
    <property type="match status" value="1"/>
</dbReference>
<evidence type="ECO:0000259" key="7">
    <source>
        <dbReference type="Pfam" id="PF04909"/>
    </source>
</evidence>
<sequence>MMTEMPHDGYIDIHAHFTTPATEDQSRRAWQKMLSQGIYLPEPFEWSLDRTLEYMNLSGTAMQFLSNIPASRAALQASNDYGATIVARHPTRFGLLAALPTNNPAAALDEAVRGRVALGASGFAVTANYSGTHLGIDDLFPLWEQLNDWGSVVLVHPDGRQAPTLDHPAPLYEVAFETARTVFDMMFRRVFFQFPNINTMDPPEAIAPCSTAFRASPRSALTHTYSHSDGRHHDRSAHHNRTQPMPQRTISDTTTSRSGEHPLMPQCGCRAVPFGSRGRCDARSSRGTEVGRTMTSWLAITVRWRCGQESR</sequence>
<dbReference type="EMBL" id="HE804045">
    <property type="protein sequence ID" value="CCH29351.1"/>
    <property type="molecule type" value="Genomic_DNA"/>
</dbReference>
<dbReference type="GO" id="GO:0016787">
    <property type="term" value="F:hydrolase activity"/>
    <property type="evidence" value="ECO:0007669"/>
    <property type="project" value="InterPro"/>
</dbReference>
<keyword evidence="9" id="KW-1185">Reference proteome</keyword>
<keyword evidence="1" id="KW-0479">Metal-binding</keyword>
<name>K0JTU4_SACES</name>
<dbReference type="InterPro" id="IPR032465">
    <property type="entry name" value="ACMSD"/>
</dbReference>
<dbReference type="Gene3D" id="3.20.20.140">
    <property type="entry name" value="Metal-dependent hydrolases"/>
    <property type="match status" value="1"/>
</dbReference>
<feature type="domain" description="Amidohydrolase-related" evidence="7">
    <location>
        <begin position="11"/>
        <end position="170"/>
    </location>
</feature>
<evidence type="ECO:0000256" key="4">
    <source>
        <dbReference type="ARBA" id="ARBA00036832"/>
    </source>
</evidence>
<feature type="region of interest" description="Disordered" evidence="6">
    <location>
        <begin position="222"/>
        <end position="264"/>
    </location>
</feature>
<proteinExistence type="predicted"/>
<evidence type="ECO:0000313" key="9">
    <source>
        <dbReference type="Proteomes" id="UP000006281"/>
    </source>
</evidence>
<dbReference type="PANTHER" id="PTHR21240">
    <property type="entry name" value="2-AMINO-3-CARBOXYLMUCONATE-6-SEMIALDEHYDE DECARBOXYLASE"/>
    <property type="match status" value="1"/>
</dbReference>
<evidence type="ECO:0000256" key="6">
    <source>
        <dbReference type="SAM" id="MobiDB-lite"/>
    </source>
</evidence>
<accession>K0JTU4</accession>
<gene>
    <name evidence="8" type="ordered locus">BN6_20290</name>
</gene>
<dbReference type="HOGENOM" id="CLU_893974_0_0_11"/>
<keyword evidence="2" id="KW-0862">Zinc</keyword>
<evidence type="ECO:0000256" key="5">
    <source>
        <dbReference type="ARBA" id="ARBA00038889"/>
    </source>
</evidence>
<dbReference type="GO" id="GO:0047596">
    <property type="term" value="F:6-methylsalicylate decarboxylase activity"/>
    <property type="evidence" value="ECO:0007669"/>
    <property type="project" value="UniProtKB-EC"/>
</dbReference>
<dbReference type="KEGG" id="sesp:BN6_20290"/>
<dbReference type="InterPro" id="IPR032466">
    <property type="entry name" value="Metal_Hydrolase"/>
</dbReference>
<evidence type="ECO:0000313" key="8">
    <source>
        <dbReference type="EMBL" id="CCH29351.1"/>
    </source>
</evidence>
<dbReference type="EC" id="4.1.1.52" evidence="5"/>
<evidence type="ECO:0000256" key="3">
    <source>
        <dbReference type="ARBA" id="ARBA00023239"/>
    </source>
</evidence>
<organism evidence="8 9">
    <name type="scientific">Saccharothrix espanaensis (strain ATCC 51144 / DSM 44229 / JCM 9112 / NBRC 15066 / NRRL 15764)</name>
    <dbReference type="NCBI Taxonomy" id="1179773"/>
    <lineage>
        <taxon>Bacteria</taxon>
        <taxon>Bacillati</taxon>
        <taxon>Actinomycetota</taxon>
        <taxon>Actinomycetes</taxon>
        <taxon>Pseudonocardiales</taxon>
        <taxon>Pseudonocardiaceae</taxon>
        <taxon>Saccharothrix</taxon>
    </lineage>
</organism>
<feature type="compositionally biased region" description="Polar residues" evidence="6">
    <location>
        <begin position="242"/>
        <end position="257"/>
    </location>
</feature>
<dbReference type="GO" id="GO:0005829">
    <property type="term" value="C:cytosol"/>
    <property type="evidence" value="ECO:0007669"/>
    <property type="project" value="TreeGrafter"/>
</dbReference>
<protein>
    <recommendedName>
        <fullName evidence="5">6-methylsalicylate decarboxylase</fullName>
        <ecNumber evidence="5">4.1.1.52</ecNumber>
    </recommendedName>
</protein>
<comment type="catalytic activity">
    <reaction evidence="4">
        <text>6-methylsalicylate + H(+) = 3-methylphenol + CO2</text>
        <dbReference type="Rhea" id="RHEA:23112"/>
        <dbReference type="ChEBI" id="CHEBI:15378"/>
        <dbReference type="ChEBI" id="CHEBI:16526"/>
        <dbReference type="ChEBI" id="CHEBI:17231"/>
        <dbReference type="ChEBI" id="CHEBI:36658"/>
        <dbReference type="EC" id="4.1.1.52"/>
    </reaction>
    <physiologicalReaction direction="left-to-right" evidence="4">
        <dbReference type="Rhea" id="RHEA:23113"/>
    </physiologicalReaction>
</comment>
<dbReference type="Pfam" id="PF04909">
    <property type="entry name" value="Amidohydro_2"/>
    <property type="match status" value="1"/>
</dbReference>
<dbReference type="AlphaFoldDB" id="K0JTU4"/>
<keyword evidence="3" id="KW-0456">Lyase</keyword>
<dbReference type="GO" id="GO:0019748">
    <property type="term" value="P:secondary metabolic process"/>
    <property type="evidence" value="ECO:0007669"/>
    <property type="project" value="TreeGrafter"/>
</dbReference>
<dbReference type="SUPFAM" id="SSF51556">
    <property type="entry name" value="Metallo-dependent hydrolases"/>
    <property type="match status" value="1"/>
</dbReference>
<evidence type="ECO:0000256" key="1">
    <source>
        <dbReference type="ARBA" id="ARBA00022723"/>
    </source>
</evidence>
<dbReference type="eggNOG" id="COG2159">
    <property type="taxonomic scope" value="Bacteria"/>
</dbReference>